<keyword evidence="1" id="KW-0732">Signal</keyword>
<gene>
    <name evidence="2" type="ORF">ASIM_LOCUS13253</name>
</gene>
<evidence type="ECO:0000256" key="1">
    <source>
        <dbReference type="SAM" id="SignalP"/>
    </source>
</evidence>
<dbReference type="OrthoDB" id="5874201at2759"/>
<protein>
    <submittedName>
        <fullName evidence="2 4">Uncharacterized protein</fullName>
    </submittedName>
</protein>
<evidence type="ECO:0000313" key="2">
    <source>
        <dbReference type="EMBL" id="VDK49291.1"/>
    </source>
</evidence>
<dbReference type="Proteomes" id="UP000267096">
    <property type="component" value="Unassembled WGS sequence"/>
</dbReference>
<name>A0A0M3JZA7_ANISI</name>
<dbReference type="WBParaSite" id="ASIM_0001382501-mRNA-1">
    <property type="protein sequence ID" value="ASIM_0001382501-mRNA-1"/>
    <property type="gene ID" value="ASIM_0001382501"/>
</dbReference>
<evidence type="ECO:0000313" key="4">
    <source>
        <dbReference type="WBParaSite" id="ASIM_0001382501-mRNA-1"/>
    </source>
</evidence>
<reference evidence="4" key="1">
    <citation type="submission" date="2017-02" db="UniProtKB">
        <authorList>
            <consortium name="WormBaseParasite"/>
        </authorList>
    </citation>
    <scope>IDENTIFICATION</scope>
</reference>
<reference evidence="2 3" key="2">
    <citation type="submission" date="2018-11" db="EMBL/GenBank/DDBJ databases">
        <authorList>
            <consortium name="Pathogen Informatics"/>
        </authorList>
    </citation>
    <scope>NUCLEOTIDE SEQUENCE [LARGE SCALE GENOMIC DNA]</scope>
</reference>
<accession>A0A0M3JZA7</accession>
<sequence length="205" mass="23357">MMLRPLLLFVFTASVNALTCNFLAKNQAGFFVEAFGPCARGTSYCASRVVTTSGWEAPVFELFEWYCENIHNVTSYLKVSVPPNQGCFTYARDEHLCFCNTDLCNTRPFIASIFNGYREAVRRGNEAKRTELIGSQPLFLNQRAQLSRRVPNQPSVIQANNIRPSAEQKFDETALAEKKKLAELKRLTALKAEAEKDRRWKISFR</sequence>
<keyword evidence="3" id="KW-1185">Reference proteome</keyword>
<feature type="signal peptide" evidence="1">
    <location>
        <begin position="1"/>
        <end position="17"/>
    </location>
</feature>
<feature type="chain" id="PRO_5043121111" evidence="1">
    <location>
        <begin position="18"/>
        <end position="205"/>
    </location>
</feature>
<proteinExistence type="predicted"/>
<evidence type="ECO:0000313" key="3">
    <source>
        <dbReference type="Proteomes" id="UP000267096"/>
    </source>
</evidence>
<organism evidence="4">
    <name type="scientific">Anisakis simplex</name>
    <name type="common">Herring worm</name>
    <dbReference type="NCBI Taxonomy" id="6269"/>
    <lineage>
        <taxon>Eukaryota</taxon>
        <taxon>Metazoa</taxon>
        <taxon>Ecdysozoa</taxon>
        <taxon>Nematoda</taxon>
        <taxon>Chromadorea</taxon>
        <taxon>Rhabditida</taxon>
        <taxon>Spirurina</taxon>
        <taxon>Ascaridomorpha</taxon>
        <taxon>Ascaridoidea</taxon>
        <taxon>Anisakidae</taxon>
        <taxon>Anisakis</taxon>
        <taxon>Anisakis simplex complex</taxon>
    </lineage>
</organism>
<dbReference type="AlphaFoldDB" id="A0A0M3JZA7"/>
<dbReference type="EMBL" id="UYRR01031347">
    <property type="protein sequence ID" value="VDK49291.1"/>
    <property type="molecule type" value="Genomic_DNA"/>
</dbReference>